<dbReference type="PANTHER" id="PTHR30087">
    <property type="entry name" value="INNER MEMBRANE PROTEIN"/>
    <property type="match status" value="1"/>
</dbReference>
<dbReference type="EMBL" id="CP002543">
    <property type="protein sequence ID" value="ADY73835.1"/>
    <property type="molecule type" value="Genomic_DNA"/>
</dbReference>
<dbReference type="PANTHER" id="PTHR30087:SF1">
    <property type="entry name" value="HYPOTHETICAL CYTOSOLIC PROTEIN"/>
    <property type="match status" value="1"/>
</dbReference>
<dbReference type="AlphaFoldDB" id="F0S0N2"/>
<dbReference type="RefSeq" id="WP_013638786.1">
    <property type="nucleotide sequence ID" value="NC_015185.1"/>
</dbReference>
<dbReference type="KEGG" id="dte:Dester_1199"/>
<gene>
    <name evidence="1" type="ordered locus">Dester_1199</name>
</gene>
<dbReference type="InterPro" id="IPR007553">
    <property type="entry name" value="2-thiour_desulf"/>
</dbReference>
<evidence type="ECO:0000313" key="1">
    <source>
        <dbReference type="EMBL" id="ADY73835.1"/>
    </source>
</evidence>
<evidence type="ECO:0000313" key="2">
    <source>
        <dbReference type="Proteomes" id="UP000007102"/>
    </source>
</evidence>
<dbReference type="InParanoid" id="F0S0N2"/>
<dbReference type="STRING" id="868864.Dester_1199"/>
<reference evidence="2" key="2">
    <citation type="submission" date="2011-02" db="EMBL/GenBank/DDBJ databases">
        <title>The complete genome of Desulfurobacterium thermolithotrophum DSM 11699.</title>
        <authorList>
            <consortium name="US DOE Joint Genome Institute (JGI-PGF)"/>
            <person name="Lucas S."/>
            <person name="Copeland A."/>
            <person name="Lapidus A."/>
            <person name="Bruce D."/>
            <person name="Goodwin L."/>
            <person name="Pitluck S."/>
            <person name="Kyrpides N."/>
            <person name="Mavromatis K."/>
            <person name="Pagani I."/>
            <person name="Ivanova N."/>
            <person name="Mikhailova N."/>
            <person name="Daligault H."/>
            <person name="Detter J.C."/>
            <person name="Tapia R."/>
            <person name="Han C."/>
            <person name="Land M."/>
            <person name="Hauser L."/>
            <person name="Markowitz V."/>
            <person name="Cheng J.-F."/>
            <person name="Hugenholtz P."/>
            <person name="Woyke T."/>
            <person name="Wu D."/>
            <person name="Spring S."/>
            <person name="Brambilla E."/>
            <person name="Klenk H.-P."/>
            <person name="Eisen J.A."/>
        </authorList>
    </citation>
    <scope>NUCLEOTIDE SEQUENCE [LARGE SCALE GENOMIC DNA]</scope>
    <source>
        <strain evidence="2">DSM 11699 / BSA</strain>
    </source>
</reference>
<dbReference type="HOGENOM" id="CLU_076318_1_1_0"/>
<dbReference type="Pfam" id="PF04463">
    <property type="entry name" value="2-thiour_desulf"/>
    <property type="match status" value="1"/>
</dbReference>
<protein>
    <submittedName>
        <fullName evidence="1">Uncharacterized protein</fullName>
    </submittedName>
</protein>
<accession>F0S0N2</accession>
<dbReference type="OrthoDB" id="9797779at2"/>
<dbReference type="Proteomes" id="UP000007102">
    <property type="component" value="Chromosome"/>
</dbReference>
<name>F0S0N2_DESTD</name>
<proteinExistence type="predicted"/>
<dbReference type="eggNOG" id="COG1683">
    <property type="taxonomic scope" value="Bacteria"/>
</dbReference>
<organism evidence="1 2">
    <name type="scientific">Desulfurobacterium thermolithotrophum (strain DSM 11699 / BSA)</name>
    <dbReference type="NCBI Taxonomy" id="868864"/>
    <lineage>
        <taxon>Bacteria</taxon>
        <taxon>Pseudomonadati</taxon>
        <taxon>Aquificota</taxon>
        <taxon>Aquificia</taxon>
        <taxon>Desulfurobacteriales</taxon>
        <taxon>Desulfurobacteriaceae</taxon>
        <taxon>Desulfurobacterium</taxon>
    </lineage>
</organism>
<sequence length="164" mass="17972">MNKLLIVSACLIGFNCKYSGGNNRYEPLVEAFKKGKVIPVCPEQLGGLPTPRPPAKILGKDGKDVLSGTAKVLTVKGTPKDVTKNFLKGAYETLYVVELLKDKVIACILKEKSPSCGVKKIYKFEVDQLKDGMGVTAALLKEKRFKIISSEDKKDIEKIIEELG</sequence>
<keyword evidence="2" id="KW-1185">Reference proteome</keyword>
<reference evidence="1 2" key="1">
    <citation type="journal article" date="2011" name="Stand. Genomic Sci.">
        <title>Complete genome sequence of the thermophilic sulfur-reducer Desulfurobacterium thermolithotrophum type strain (BSA(T)) from a deep-sea hydrothermal vent.</title>
        <authorList>
            <person name="Goker M."/>
            <person name="Daligault H."/>
            <person name="Mwirichia R."/>
            <person name="Lapidus A."/>
            <person name="Lucas S."/>
            <person name="Deshpande S."/>
            <person name="Pagani I."/>
            <person name="Tapia R."/>
            <person name="Cheng J.F."/>
            <person name="Goodwin L."/>
            <person name="Pitluck S."/>
            <person name="Liolios K."/>
            <person name="Ivanova N."/>
            <person name="Mavromatis K."/>
            <person name="Mikhailova N."/>
            <person name="Pati A."/>
            <person name="Chen A."/>
            <person name="Palaniappan K."/>
            <person name="Han C."/>
            <person name="Land M."/>
            <person name="Hauser L."/>
            <person name="Pan C."/>
            <person name="Brambilla E.M."/>
            <person name="Rohde M."/>
            <person name="Spring S."/>
            <person name="Sikorski J."/>
            <person name="Wirth R."/>
            <person name="Detter J.C."/>
            <person name="Woyke T."/>
            <person name="Bristow J."/>
            <person name="Eisen J.A."/>
            <person name="Markowitz V."/>
            <person name="Hugenholtz P."/>
            <person name="Kyrpides N.C."/>
            <person name="Klenk H.P."/>
        </authorList>
    </citation>
    <scope>NUCLEOTIDE SEQUENCE [LARGE SCALE GENOMIC DNA]</scope>
    <source>
        <strain evidence="2">DSM 11699 / BSA</strain>
    </source>
</reference>